<evidence type="ECO:0000313" key="3">
    <source>
        <dbReference type="Proteomes" id="UP000190092"/>
    </source>
</evidence>
<evidence type="ECO:0000259" key="1">
    <source>
        <dbReference type="Pfam" id="PF24696"/>
    </source>
</evidence>
<dbReference type="InterPro" id="IPR057767">
    <property type="entry name" value="UGSC-like_dom"/>
</dbReference>
<dbReference type="OrthoDB" id="7362336at2"/>
<organism evidence="2 3">
    <name type="scientific">Enhydrobacter aerosaccus</name>
    <dbReference type="NCBI Taxonomy" id="225324"/>
    <lineage>
        <taxon>Bacteria</taxon>
        <taxon>Pseudomonadati</taxon>
        <taxon>Pseudomonadota</taxon>
        <taxon>Alphaproteobacteria</taxon>
        <taxon>Hyphomicrobiales</taxon>
        <taxon>Enhydrobacter</taxon>
    </lineage>
</organism>
<keyword evidence="3" id="KW-1185">Reference proteome</keyword>
<gene>
    <name evidence="2" type="ORF">SAMN02745126_01502</name>
</gene>
<name>A0A1T4LED8_9HYPH</name>
<protein>
    <recommendedName>
        <fullName evidence="1">UGSC-like domain-containing protein</fullName>
    </recommendedName>
</protein>
<dbReference type="AlphaFoldDB" id="A0A1T4LED8"/>
<reference evidence="3" key="1">
    <citation type="submission" date="2017-02" db="EMBL/GenBank/DDBJ databases">
        <authorList>
            <person name="Varghese N."/>
            <person name="Submissions S."/>
        </authorList>
    </citation>
    <scope>NUCLEOTIDE SEQUENCE [LARGE SCALE GENOMIC DNA]</scope>
    <source>
        <strain evidence="3">ATCC 27094</strain>
    </source>
</reference>
<dbReference type="Pfam" id="PF24696">
    <property type="entry name" value="UGSC"/>
    <property type="match status" value="1"/>
</dbReference>
<dbReference type="STRING" id="225324.SAMN02745126_01502"/>
<feature type="domain" description="UGSC-like" evidence="1">
    <location>
        <begin position="3"/>
        <end position="93"/>
    </location>
</feature>
<dbReference type="EMBL" id="FUWJ01000001">
    <property type="protein sequence ID" value="SJZ52928.1"/>
    <property type="molecule type" value="Genomic_DNA"/>
</dbReference>
<sequence length="93" mass="9879">MRIYNPTFGLSAAGGEKIALKPVNWMTDAIALVSNSKPNARELLDGIRTKLGAVRAVTNIDFLAKNSASQPAPKDLLEKVAANYRGALLAIAD</sequence>
<evidence type="ECO:0000313" key="2">
    <source>
        <dbReference type="EMBL" id="SJZ52928.1"/>
    </source>
</evidence>
<accession>A0A1T4LED8</accession>
<dbReference type="Proteomes" id="UP000190092">
    <property type="component" value="Unassembled WGS sequence"/>
</dbReference>
<proteinExistence type="predicted"/>